<protein>
    <submittedName>
        <fullName evidence="2">Uncharacterized protein</fullName>
    </submittedName>
</protein>
<evidence type="ECO:0000313" key="2">
    <source>
        <dbReference type="EMBL" id="CUS44987.1"/>
    </source>
</evidence>
<dbReference type="EMBL" id="CZQE01000200">
    <property type="protein sequence ID" value="CUS44987.1"/>
    <property type="molecule type" value="Genomic_DNA"/>
</dbReference>
<reference evidence="2" key="1">
    <citation type="submission" date="2015-10" db="EMBL/GenBank/DDBJ databases">
        <authorList>
            <person name="Gilbert D.G."/>
        </authorList>
    </citation>
    <scope>NUCLEOTIDE SEQUENCE</scope>
</reference>
<dbReference type="AlphaFoldDB" id="A0A160TLN6"/>
<gene>
    <name evidence="2" type="ORF">MGWOODY_Smn1215</name>
</gene>
<proteinExistence type="predicted"/>
<name>A0A160TLN6_9ZZZZ</name>
<organism evidence="2">
    <name type="scientific">hydrothermal vent metagenome</name>
    <dbReference type="NCBI Taxonomy" id="652676"/>
    <lineage>
        <taxon>unclassified sequences</taxon>
        <taxon>metagenomes</taxon>
        <taxon>ecological metagenomes</taxon>
    </lineage>
</organism>
<evidence type="ECO:0000256" key="1">
    <source>
        <dbReference type="SAM" id="MobiDB-lite"/>
    </source>
</evidence>
<accession>A0A160TLN6</accession>
<sequence length="50" mass="5268">MLKCECAACGYTVRTARKWLEAAGAPLCPVEGHGPMRHDPIGDGAEDEPG</sequence>
<feature type="region of interest" description="Disordered" evidence="1">
    <location>
        <begin position="31"/>
        <end position="50"/>
    </location>
</feature>